<dbReference type="GO" id="GO:0031012">
    <property type="term" value="C:extracellular matrix"/>
    <property type="evidence" value="ECO:0007669"/>
    <property type="project" value="TreeGrafter"/>
</dbReference>
<dbReference type="FunFam" id="2.20.100.10:FF:000001">
    <property type="entry name" value="semaphorin-5A isoform X1"/>
    <property type="match status" value="1"/>
</dbReference>
<dbReference type="Pfam" id="PF01421">
    <property type="entry name" value="Reprolysin"/>
    <property type="match status" value="1"/>
</dbReference>
<sequence>MFPVTKTLILIGIALSIATESATSTINQKVPPLHHRMTKREISKYFGANSHSEVPEYEVISPFQADETGTFLSHKLNKRSRTKRSVDQPNNWFYNVEAFGFTLHLNVTKSRHILAPGTIVETVHENGSKSYTTPPKNTLYSGHVVSHPGSVVAVSNHDGLSGMINLVKQALFIQPLPNHLAKEYGSFSGAHPHLIFKKSVGDVIGRGCDVSDSHERTKRSLETTKTKRSRDERSVSHKHLEVIMVADDLVVKNRGEENLSMHLLMLAHLVDNMFHDESVGEKKVSLVVIKVVIKKDGFGYNSSASNYVRLSKVEDWGGLNIPKQDKDPEHADIVILLTGESLGGLAAVGSTCSTNFGKTVNNDIGLTSAIIIAHETAHTFGIGHDGSIKGERCNDGKYIMASAVSDGGDAFKWSKCSSTRIQEFLTGSGSSCLDDNPRDFLHMPSIFHKKLPGQIVDATLQCRLQFGQEFFHCPQRKADCSTLYCTNDGYRCVSRIAPPIDGTRCGDRHWCIKGECEDDGSPMIDGGWSDWQDTHSCTRTCGGGVTWKTRTCTNPVPQNGGKNCEGSKKGSWETCNTQPCPEGSTDYRLLQCQAFDPKSVVYWGSDPCMLQCRRGSYATPRGRVKDGTRCSSNPMSKDVCIEGVCQPVGCDMRLNSGVKYDHCAVCGGDSSTCSFVSGLYTENYRKWGPNKPDEIITIPAGSTNVFAKVKENTGNMLGVQRAADGKWVYRVAYTWSTVVKAAGTKVAYDHEANVWKDKVDIPGPTKEPLKLMYVYISGANPGVEYHFLSPQKSEVTTDQVKWKIEGWGVCTQDCAGGYRTRLVECVREDDGSYVNDKVCLRSGAKAAVQQACNTQPCQPEWYLSGWRPCSKTCGKGIQLRTIVCRRKISQDHYETVDESSCTEKKPVTNLQQECNRIACPAEWKHLAWSECTRSCGGGTMTRSLKCMKLNAHGMLVSLSDHQCVHAVKPTTKEKCNTDIECPSSILSPDGKRFIPLGCFKDTKKFRAVPDFVKSMRGKIDWIHLENTVKECAHSVTKKNSTLKVFAIQFYGECWTGVDAEKSYSEYGASPNCWKGVGGSQTNFVYEFIDDEDKSP</sequence>
<dbReference type="Pfam" id="PF17771">
    <property type="entry name" value="ADAMTS_CR_2"/>
    <property type="match status" value="1"/>
</dbReference>
<evidence type="ECO:0000256" key="6">
    <source>
        <dbReference type="ARBA" id="ARBA00022729"/>
    </source>
</evidence>
<evidence type="ECO:0000256" key="13">
    <source>
        <dbReference type="PIRSR" id="PIRSR613273-1"/>
    </source>
</evidence>
<dbReference type="InterPro" id="IPR010294">
    <property type="entry name" value="ADAMTS_spacer1"/>
</dbReference>
<dbReference type="SUPFAM" id="SSF82895">
    <property type="entry name" value="TSP-1 type 1 repeat"/>
    <property type="match status" value="4"/>
</dbReference>
<gene>
    <name evidence="20" type="primary">ADAMTS6</name>
    <name evidence="20" type="ORF">AWC38_SpisGene1486</name>
</gene>
<feature type="disulfide bond" evidence="15">
    <location>
        <begin position="541"/>
        <end position="580"/>
    </location>
</feature>
<comment type="caution">
    <text evidence="20">The sequence shown here is derived from an EMBL/GenBank/DDBJ whole genome shotgun (WGS) entry which is preliminary data.</text>
</comment>
<feature type="binding site" evidence="14">
    <location>
        <position position="435"/>
    </location>
    <ligand>
        <name>Ca(2+)</name>
        <dbReference type="ChEBI" id="CHEBI:29108"/>
        <label>2</label>
    </ligand>
</feature>
<dbReference type="Pfam" id="PF05986">
    <property type="entry name" value="ADAMTS_spacer1"/>
    <property type="match status" value="1"/>
</dbReference>
<feature type="binding site" evidence="14">
    <location>
        <position position="241"/>
    </location>
    <ligand>
        <name>Ca(2+)</name>
        <dbReference type="ChEBI" id="CHEBI:29108"/>
        <label>2</label>
    </ligand>
</feature>
<feature type="binding site" evidence="14">
    <location>
        <position position="432"/>
    </location>
    <ligand>
        <name>Ca(2+)</name>
        <dbReference type="ChEBI" id="CHEBI:29108"/>
        <label>1</label>
    </ligand>
</feature>
<keyword evidence="21" id="KW-1185">Reference proteome</keyword>
<dbReference type="Pfam" id="PF19030">
    <property type="entry name" value="TSP1_ADAMTS"/>
    <property type="match status" value="3"/>
</dbReference>
<evidence type="ECO:0000256" key="14">
    <source>
        <dbReference type="PIRSR" id="PIRSR613273-2"/>
    </source>
</evidence>
<feature type="chain" id="PRO_5013219529" evidence="18">
    <location>
        <begin position="25"/>
        <end position="1095"/>
    </location>
</feature>
<dbReference type="AlphaFoldDB" id="A0A2B4SYZ6"/>
<dbReference type="InterPro" id="IPR045371">
    <property type="entry name" value="ADAMTS_CR_3"/>
</dbReference>
<dbReference type="PANTHER" id="PTHR13723">
    <property type="entry name" value="ADAMTS A DISINTEGRIN AND METALLOPROTEASE WITH THROMBOSPONDIN MOTIFS PROTEASE"/>
    <property type="match status" value="1"/>
</dbReference>
<reference evidence="21" key="1">
    <citation type="journal article" date="2017" name="bioRxiv">
        <title>Comparative analysis of the genomes of Stylophora pistillata and Acropora digitifera provides evidence for extensive differences between species of corals.</title>
        <authorList>
            <person name="Voolstra C.R."/>
            <person name="Li Y."/>
            <person name="Liew Y.J."/>
            <person name="Baumgarten S."/>
            <person name="Zoccola D."/>
            <person name="Flot J.-F."/>
            <person name="Tambutte S."/>
            <person name="Allemand D."/>
            <person name="Aranda M."/>
        </authorList>
    </citation>
    <scope>NUCLEOTIDE SEQUENCE [LARGE SCALE GENOMIC DNA]</scope>
</reference>
<evidence type="ECO:0000256" key="10">
    <source>
        <dbReference type="ARBA" id="ARBA00023049"/>
    </source>
</evidence>
<evidence type="ECO:0000256" key="2">
    <source>
        <dbReference type="ARBA" id="ARBA00022525"/>
    </source>
</evidence>
<feature type="binding site" evidence="14">
    <location>
        <position position="332"/>
    </location>
    <ligand>
        <name>Ca(2+)</name>
        <dbReference type="ChEBI" id="CHEBI:29108"/>
        <label>1</label>
    </ligand>
</feature>
<keyword evidence="20" id="KW-0401">Integrin</keyword>
<evidence type="ECO:0000256" key="8">
    <source>
        <dbReference type="ARBA" id="ARBA00022801"/>
    </source>
</evidence>
<dbReference type="Gene3D" id="3.40.1620.60">
    <property type="match status" value="1"/>
</dbReference>
<evidence type="ECO:0000256" key="7">
    <source>
        <dbReference type="ARBA" id="ARBA00022737"/>
    </source>
</evidence>
<dbReference type="Proteomes" id="UP000225706">
    <property type="component" value="Unassembled WGS sequence"/>
</dbReference>
<keyword evidence="4" id="KW-0645">Protease</keyword>
<keyword evidence="9 14" id="KW-0862">Zinc</keyword>
<protein>
    <submittedName>
        <fullName evidence="20">A disintegrin and metalloproteinase with thrombospondin motifs 6</fullName>
    </submittedName>
</protein>
<dbReference type="InterPro" id="IPR013273">
    <property type="entry name" value="ADAMTS/ADAMTS-like"/>
</dbReference>
<evidence type="ECO:0000256" key="18">
    <source>
        <dbReference type="SAM" id="SignalP"/>
    </source>
</evidence>
<evidence type="ECO:0000256" key="9">
    <source>
        <dbReference type="ARBA" id="ARBA00022833"/>
    </source>
</evidence>
<feature type="region of interest" description="Disordered" evidence="17">
    <location>
        <begin position="210"/>
        <end position="233"/>
    </location>
</feature>
<dbReference type="GO" id="GO:0046872">
    <property type="term" value="F:metal ion binding"/>
    <property type="evidence" value="ECO:0007669"/>
    <property type="project" value="UniProtKB-KW"/>
</dbReference>
<keyword evidence="10" id="KW-0482">Metalloprotease</keyword>
<keyword evidence="5 14" id="KW-0479">Metal-binding</keyword>
<comment type="caution">
    <text evidence="16">Lacks conserved residue(s) required for the propagation of feature annotation.</text>
</comment>
<evidence type="ECO:0000256" key="15">
    <source>
        <dbReference type="PIRSR" id="PIRSR613273-3"/>
    </source>
</evidence>
<dbReference type="PRINTS" id="PR01857">
    <property type="entry name" value="ADAMTSFAMILY"/>
</dbReference>
<dbReference type="Pfam" id="PF00090">
    <property type="entry name" value="TSP_1"/>
    <property type="match status" value="1"/>
</dbReference>
<dbReference type="SMART" id="SM00209">
    <property type="entry name" value="TSP1"/>
    <property type="match status" value="4"/>
</dbReference>
<evidence type="ECO:0000259" key="19">
    <source>
        <dbReference type="PROSITE" id="PS50215"/>
    </source>
</evidence>
<dbReference type="InterPro" id="IPR041645">
    <property type="entry name" value="ADAMTS_CR_2"/>
</dbReference>
<evidence type="ECO:0000313" key="21">
    <source>
        <dbReference type="Proteomes" id="UP000225706"/>
    </source>
</evidence>
<dbReference type="Pfam" id="PF19236">
    <property type="entry name" value="ADAMTS_CR_3"/>
    <property type="match status" value="1"/>
</dbReference>
<dbReference type="InterPro" id="IPR024079">
    <property type="entry name" value="MetalloPept_cat_dom_sf"/>
</dbReference>
<organism evidence="20 21">
    <name type="scientific">Stylophora pistillata</name>
    <name type="common">Smooth cauliflower coral</name>
    <dbReference type="NCBI Taxonomy" id="50429"/>
    <lineage>
        <taxon>Eukaryota</taxon>
        <taxon>Metazoa</taxon>
        <taxon>Cnidaria</taxon>
        <taxon>Anthozoa</taxon>
        <taxon>Hexacorallia</taxon>
        <taxon>Scleractinia</taxon>
        <taxon>Astrocoeniina</taxon>
        <taxon>Pocilloporidae</taxon>
        <taxon>Stylophora</taxon>
    </lineage>
</organism>
<dbReference type="OrthoDB" id="10035764at2759"/>
<dbReference type="FunFam" id="2.20.100.10:FF:000005">
    <property type="entry name" value="ADAM metallopeptidase with thrombospondin type 1 motif 9"/>
    <property type="match status" value="1"/>
</dbReference>
<dbReference type="InterPro" id="IPR000884">
    <property type="entry name" value="TSP1_rpt"/>
</dbReference>
<feature type="disulfide bond" evidence="15">
    <location>
        <begin position="537"/>
        <end position="575"/>
    </location>
</feature>
<feature type="disulfide bond" evidence="15 16">
    <location>
        <begin position="352"/>
        <end position="432"/>
    </location>
</feature>
<name>A0A2B4SYZ6_STYPI</name>
<keyword evidence="11 15" id="KW-1015">Disulfide bond</keyword>
<evidence type="ECO:0000256" key="16">
    <source>
        <dbReference type="PROSITE-ProRule" id="PRU00276"/>
    </source>
</evidence>
<feature type="binding site" evidence="14">
    <location>
        <position position="325"/>
    </location>
    <ligand>
        <name>Ca(2+)</name>
        <dbReference type="ChEBI" id="CHEBI:29108"/>
        <label>1</label>
    </ligand>
</feature>
<feature type="binding site" evidence="14">
    <location>
        <position position="435"/>
    </location>
    <ligand>
        <name>Ca(2+)</name>
        <dbReference type="ChEBI" id="CHEBI:29108"/>
        <label>1</label>
    </ligand>
</feature>
<feature type="active site" evidence="13 16">
    <location>
        <position position="375"/>
    </location>
</feature>
<dbReference type="Pfam" id="PF01562">
    <property type="entry name" value="Pep_M12B_propep"/>
    <property type="match status" value="1"/>
</dbReference>
<accession>A0A2B4SYZ6</accession>
<evidence type="ECO:0000256" key="17">
    <source>
        <dbReference type="SAM" id="MobiDB-lite"/>
    </source>
</evidence>
<dbReference type="InterPro" id="IPR036383">
    <property type="entry name" value="TSP1_rpt_sf"/>
</dbReference>
<feature type="binding site" evidence="14">
    <location>
        <position position="325"/>
    </location>
    <ligand>
        <name>Ca(2+)</name>
        <dbReference type="ChEBI" id="CHEBI:29108"/>
        <label>2</label>
    </ligand>
</feature>
<keyword evidence="8" id="KW-0378">Hydrolase</keyword>
<dbReference type="GO" id="GO:0030198">
    <property type="term" value="P:extracellular matrix organization"/>
    <property type="evidence" value="ECO:0007669"/>
    <property type="project" value="InterPro"/>
</dbReference>
<keyword evidence="14" id="KW-0106">Calcium</keyword>
<comment type="subcellular location">
    <subcellularLocation>
        <location evidence="1">Secreted</location>
        <location evidence="1">Extracellular space</location>
        <location evidence="1">Extracellular matrix</location>
    </subcellularLocation>
</comment>
<evidence type="ECO:0000256" key="5">
    <source>
        <dbReference type="ARBA" id="ARBA00022723"/>
    </source>
</evidence>
<feature type="disulfide bond" evidence="15">
    <location>
        <begin position="505"/>
        <end position="516"/>
    </location>
</feature>
<dbReference type="GO" id="GO:0004222">
    <property type="term" value="F:metalloendopeptidase activity"/>
    <property type="evidence" value="ECO:0007669"/>
    <property type="project" value="InterPro"/>
</dbReference>
<feature type="binding site" evidence="14">
    <location>
        <position position="241"/>
    </location>
    <ligand>
        <name>Ca(2+)</name>
        <dbReference type="ChEBI" id="CHEBI:29108"/>
        <label>1</label>
    </ligand>
</feature>
<keyword evidence="7" id="KW-0677">Repeat</keyword>
<feature type="binding site" evidence="14 16">
    <location>
        <position position="374"/>
    </location>
    <ligand>
        <name>Zn(2+)</name>
        <dbReference type="ChEBI" id="CHEBI:29105"/>
        <note>catalytic</note>
    </ligand>
</feature>
<dbReference type="PANTHER" id="PTHR13723:SF200">
    <property type="entry name" value="ADAM METALLOPEPTIDASE WITH THROMBOSPONDIN TYPE 1 MOTIF B, ISOFORM B"/>
    <property type="match status" value="1"/>
</dbReference>
<dbReference type="InterPro" id="IPR050439">
    <property type="entry name" value="ADAMTS_ADAMTS-like"/>
</dbReference>
<dbReference type="PROSITE" id="PS50215">
    <property type="entry name" value="ADAM_MEPRO"/>
    <property type="match status" value="1"/>
</dbReference>
<dbReference type="EMBL" id="LSMT01000010">
    <property type="protein sequence ID" value="PFX33605.1"/>
    <property type="molecule type" value="Genomic_DNA"/>
</dbReference>
<dbReference type="Gene3D" id="2.60.120.830">
    <property type="match status" value="1"/>
</dbReference>
<evidence type="ECO:0000313" key="20">
    <source>
        <dbReference type="EMBL" id="PFX33605.1"/>
    </source>
</evidence>
<feature type="disulfide bond" evidence="15">
    <location>
        <begin position="480"/>
        <end position="511"/>
    </location>
</feature>
<keyword evidence="12" id="KW-0325">Glycoprotein</keyword>
<keyword evidence="2" id="KW-0964">Secreted</keyword>
<feature type="disulfide bond" evidence="15">
    <location>
        <begin position="552"/>
        <end position="564"/>
    </location>
</feature>
<dbReference type="GO" id="GO:0006508">
    <property type="term" value="P:proteolysis"/>
    <property type="evidence" value="ECO:0007669"/>
    <property type="project" value="UniProtKB-KW"/>
</dbReference>
<proteinExistence type="predicted"/>
<evidence type="ECO:0000256" key="4">
    <source>
        <dbReference type="ARBA" id="ARBA00022670"/>
    </source>
</evidence>
<dbReference type="SUPFAM" id="SSF55486">
    <property type="entry name" value="Metalloproteases ('zincins'), catalytic domain"/>
    <property type="match status" value="1"/>
</dbReference>
<feature type="domain" description="Peptidase M12B" evidence="19">
    <location>
        <begin position="238"/>
        <end position="437"/>
    </location>
</feature>
<evidence type="ECO:0000256" key="1">
    <source>
        <dbReference type="ARBA" id="ARBA00004498"/>
    </source>
</evidence>
<keyword evidence="3" id="KW-0272">Extracellular matrix</keyword>
<feature type="disulfide bond" evidence="15">
    <location>
        <begin position="462"/>
        <end position="485"/>
    </location>
</feature>
<feature type="signal peptide" evidence="18">
    <location>
        <begin position="1"/>
        <end position="24"/>
    </location>
</feature>
<keyword evidence="6 18" id="KW-0732">Signal</keyword>
<evidence type="ECO:0000256" key="12">
    <source>
        <dbReference type="ARBA" id="ARBA00023180"/>
    </source>
</evidence>
<evidence type="ECO:0000256" key="3">
    <source>
        <dbReference type="ARBA" id="ARBA00022530"/>
    </source>
</evidence>
<dbReference type="InterPro" id="IPR002870">
    <property type="entry name" value="Peptidase_M12B_N"/>
</dbReference>
<dbReference type="GO" id="GO:0007229">
    <property type="term" value="P:integrin-mediated signaling pathway"/>
    <property type="evidence" value="ECO:0007669"/>
    <property type="project" value="UniProtKB-KW"/>
</dbReference>
<feature type="binding site" description="in inhibited form" evidence="14">
    <location>
        <position position="208"/>
    </location>
    <ligand>
        <name>Zn(2+)</name>
        <dbReference type="ChEBI" id="CHEBI:29105"/>
        <note>catalytic</note>
    </ligand>
</feature>
<feature type="binding site" evidence="14 16">
    <location>
        <position position="384"/>
    </location>
    <ligand>
        <name>Zn(2+)</name>
        <dbReference type="ChEBI" id="CHEBI:29105"/>
        <note>catalytic</note>
    </ligand>
</feature>
<feature type="disulfide bond" evidence="15">
    <location>
        <begin position="473"/>
        <end position="492"/>
    </location>
</feature>
<evidence type="ECO:0000256" key="11">
    <source>
        <dbReference type="ARBA" id="ARBA00023157"/>
    </source>
</evidence>
<dbReference type="Gene3D" id="3.40.390.10">
    <property type="entry name" value="Collagenase (Catalytic Domain)"/>
    <property type="match status" value="1"/>
</dbReference>
<dbReference type="Gene3D" id="2.20.100.10">
    <property type="entry name" value="Thrombospondin type-1 (TSP1) repeat"/>
    <property type="match status" value="4"/>
</dbReference>
<comment type="cofactor">
    <cofactor evidence="14">
        <name>Zn(2+)</name>
        <dbReference type="ChEBI" id="CHEBI:29105"/>
    </cofactor>
    <text evidence="14">Binds 1 zinc ion per subunit.</text>
</comment>
<dbReference type="InterPro" id="IPR001590">
    <property type="entry name" value="Peptidase_M12B"/>
</dbReference>
<feature type="binding site" evidence="14 16">
    <location>
        <position position="378"/>
    </location>
    <ligand>
        <name>Zn(2+)</name>
        <dbReference type="ChEBI" id="CHEBI:29105"/>
        <note>catalytic</note>
    </ligand>
</feature>
<dbReference type="PROSITE" id="PS50092">
    <property type="entry name" value="TSP1"/>
    <property type="match status" value="4"/>
</dbReference>